<feature type="domain" description="Npun R1517" evidence="1">
    <location>
        <begin position="14"/>
        <end position="87"/>
    </location>
</feature>
<gene>
    <name evidence="2" type="ORF">H6G97_12455</name>
</gene>
<name>A0ABR8DQ78_9NOSO</name>
<dbReference type="Gene3D" id="6.20.180.10">
    <property type="match status" value="1"/>
</dbReference>
<dbReference type="EMBL" id="JACJSI010000019">
    <property type="protein sequence ID" value="MBD2530340.1"/>
    <property type="molecule type" value="Genomic_DNA"/>
</dbReference>
<evidence type="ECO:0000313" key="3">
    <source>
        <dbReference type="Proteomes" id="UP000623440"/>
    </source>
</evidence>
<keyword evidence="3" id="KW-1185">Reference proteome</keyword>
<accession>A0ABR8DQ78</accession>
<evidence type="ECO:0000259" key="1">
    <source>
        <dbReference type="Pfam" id="PF18068"/>
    </source>
</evidence>
<dbReference type="RefSeq" id="WP_190940896.1">
    <property type="nucleotide sequence ID" value="NZ_JACJSI010000019.1"/>
</dbReference>
<evidence type="ECO:0000313" key="2">
    <source>
        <dbReference type="EMBL" id="MBD2530340.1"/>
    </source>
</evidence>
<dbReference type="Proteomes" id="UP000623440">
    <property type="component" value="Unassembled WGS sequence"/>
</dbReference>
<protein>
    <submittedName>
        <fullName evidence="2">Npun_R1517 family heterocyst differentiation transcriptional regulator</fullName>
    </submittedName>
</protein>
<comment type="caution">
    <text evidence="2">The sequence shown here is derived from an EMBL/GenBank/DDBJ whole genome shotgun (WGS) entry which is preliminary data.</text>
</comment>
<organism evidence="2 3">
    <name type="scientific">Nostoc flagelliforme FACHB-838</name>
    <dbReference type="NCBI Taxonomy" id="2692904"/>
    <lineage>
        <taxon>Bacteria</taxon>
        <taxon>Bacillati</taxon>
        <taxon>Cyanobacteriota</taxon>
        <taxon>Cyanophyceae</taxon>
        <taxon>Nostocales</taxon>
        <taxon>Nostocaceae</taxon>
        <taxon>Nostoc</taxon>
    </lineage>
</organism>
<dbReference type="Pfam" id="PF18068">
    <property type="entry name" value="Npun_R1517"/>
    <property type="match status" value="1"/>
</dbReference>
<reference evidence="2 3" key="1">
    <citation type="journal article" date="2020" name="ISME J.">
        <title>Comparative genomics reveals insights into cyanobacterial evolution and habitat adaptation.</title>
        <authorList>
            <person name="Chen M.Y."/>
            <person name="Teng W.K."/>
            <person name="Zhao L."/>
            <person name="Hu C.X."/>
            <person name="Zhou Y.K."/>
            <person name="Han B.P."/>
            <person name="Song L.R."/>
            <person name="Shu W.S."/>
        </authorList>
    </citation>
    <scope>NUCLEOTIDE SEQUENCE [LARGE SCALE GENOMIC DNA]</scope>
    <source>
        <strain evidence="2 3">FACHB-838</strain>
    </source>
</reference>
<sequence length="94" mass="10847">MNSKALPRQINNLEVGVYECEIHLKFRLIEEKSLLSDREQLLQVLLDALTEGSDDFLETLQASVKAQEISEFKASPQMRRQLMRLRNVAENSQT</sequence>
<dbReference type="InterPro" id="IPR040744">
    <property type="entry name" value="Npun_R1517"/>
</dbReference>
<proteinExistence type="predicted"/>